<evidence type="ECO:0000313" key="3">
    <source>
        <dbReference type="EMBL" id="KAH7510824.1"/>
    </source>
</evidence>
<dbReference type="Pfam" id="PF12796">
    <property type="entry name" value="Ank_2"/>
    <property type="match status" value="1"/>
</dbReference>
<keyword evidence="1" id="KW-0472">Membrane</keyword>
<gene>
    <name evidence="3" type="ORF">FEM48_ZijujUnG0081900</name>
</gene>
<reference evidence="3" key="1">
    <citation type="journal article" date="2021" name="Front. Plant Sci.">
        <title>Chromosome-Scale Genome Assembly for Chinese Sour Jujube and Insights Into Its Genome Evolution and Domestication Signature.</title>
        <authorList>
            <person name="Shen L.-Y."/>
            <person name="Luo H."/>
            <person name="Wang X.-L."/>
            <person name="Wang X.-M."/>
            <person name="Qiu X.-J."/>
            <person name="Liu H."/>
            <person name="Zhou S.-S."/>
            <person name="Jia K.-H."/>
            <person name="Nie S."/>
            <person name="Bao Y.-T."/>
            <person name="Zhang R.-G."/>
            <person name="Yun Q.-Z."/>
            <person name="Chai Y.-H."/>
            <person name="Lu J.-Y."/>
            <person name="Li Y."/>
            <person name="Zhao S.-W."/>
            <person name="Mao J.-F."/>
            <person name="Jia S.-G."/>
            <person name="Mao Y.-M."/>
        </authorList>
    </citation>
    <scope>NUCLEOTIDE SEQUENCE</scope>
    <source>
        <strain evidence="3">AT0</strain>
        <tissue evidence="3">Leaf</tissue>
    </source>
</reference>
<dbReference type="InterPro" id="IPR002110">
    <property type="entry name" value="Ankyrin_rpt"/>
</dbReference>
<dbReference type="AlphaFoldDB" id="A0A978U8M9"/>
<keyword evidence="1" id="KW-0812">Transmembrane</keyword>
<dbReference type="InterPro" id="IPR026961">
    <property type="entry name" value="PGG_dom"/>
</dbReference>
<proteinExistence type="predicted"/>
<dbReference type="Gene3D" id="1.25.40.20">
    <property type="entry name" value="Ankyrin repeat-containing domain"/>
    <property type="match status" value="2"/>
</dbReference>
<feature type="domain" description="PGG" evidence="2">
    <location>
        <begin position="465"/>
        <end position="577"/>
    </location>
</feature>
<evidence type="ECO:0000259" key="2">
    <source>
        <dbReference type="Pfam" id="PF13962"/>
    </source>
</evidence>
<dbReference type="SMART" id="SM00248">
    <property type="entry name" value="ANK"/>
    <property type="match status" value="5"/>
</dbReference>
<organism evidence="3 4">
    <name type="scientific">Ziziphus jujuba var. spinosa</name>
    <dbReference type="NCBI Taxonomy" id="714518"/>
    <lineage>
        <taxon>Eukaryota</taxon>
        <taxon>Viridiplantae</taxon>
        <taxon>Streptophyta</taxon>
        <taxon>Embryophyta</taxon>
        <taxon>Tracheophyta</taxon>
        <taxon>Spermatophyta</taxon>
        <taxon>Magnoliopsida</taxon>
        <taxon>eudicotyledons</taxon>
        <taxon>Gunneridae</taxon>
        <taxon>Pentapetalae</taxon>
        <taxon>rosids</taxon>
        <taxon>fabids</taxon>
        <taxon>Rosales</taxon>
        <taxon>Rhamnaceae</taxon>
        <taxon>Paliureae</taxon>
        <taxon>Ziziphus</taxon>
    </lineage>
</organism>
<comment type="caution">
    <text evidence="3">The sequence shown here is derived from an EMBL/GenBank/DDBJ whole genome shotgun (WGS) entry which is preliminary data.</text>
</comment>
<sequence>MQHKWKDIVEIYKENPRAHKMRITHKGGTALHLAVIERRKDIVSELVQEISKKDKGALEIQNDRGDTPLHNAASVGCEIMCKYIVKASNPSLIGIRTKNTEIALFIAAINGNNEAFLFLHKGCSEISDSNDCYSYTRRSNNGDNILHAAINNEHFELPYKIIHLYGDLVNSVNEKGLTPFHCLDKSSAFKSCSYDLGLWKRLIYQCIVVKEIKFEDRKNVVQNWSQSTIPSNEMQGIFPAIFDKFVKELKKKHKWSVQIMDELFKRSEFIYKHRDAGMKKGKLSSEEEDEDDDMEEVFKSVKEGKKIIIIIIITKEKLPEMEETDGIALMAVKYGVVEIVKKFLEEFPATIHDRDKKMKTILILAAENRHPQIYNLIKENVLSETTFLRADSDENNVLHAAAKYNENRPWPIPGVALQMQWEIKWFEFVKASIPTGITFRPNLHEKTPEEVFSETHKDLMKEGREWLIKTSESCSVVAALIAGVAFATTASVPGGTLDTIGKPIFEKQLAFQVFSISSLITLCFSFTALVMFLAVITSRFQEKDFTRSLPLKLLLGLSSLFVSTGATLVCFCTGHFFMIGDRLKNAAYPVYALTCFQASIFAAAQFPLYIDLFLSIFRNPFKHRRYRV</sequence>
<accession>A0A978U8M9</accession>
<name>A0A978U8M9_ZIZJJ</name>
<dbReference type="GO" id="GO:0016020">
    <property type="term" value="C:membrane"/>
    <property type="evidence" value="ECO:0007669"/>
    <property type="project" value="TreeGrafter"/>
</dbReference>
<dbReference type="PANTHER" id="PTHR24177:SF103">
    <property type="entry name" value="PGG DOMAIN-CONTAINING PROTEIN"/>
    <property type="match status" value="1"/>
</dbReference>
<dbReference type="PANTHER" id="PTHR24177">
    <property type="entry name" value="CASKIN"/>
    <property type="match status" value="1"/>
</dbReference>
<feature type="transmembrane region" description="Helical" evidence="1">
    <location>
        <begin position="553"/>
        <end position="578"/>
    </location>
</feature>
<keyword evidence="1" id="KW-1133">Transmembrane helix</keyword>
<dbReference type="InterPro" id="IPR036770">
    <property type="entry name" value="Ankyrin_rpt-contain_sf"/>
</dbReference>
<evidence type="ECO:0000256" key="1">
    <source>
        <dbReference type="SAM" id="Phobius"/>
    </source>
</evidence>
<dbReference type="Proteomes" id="UP000813462">
    <property type="component" value="Unassembled WGS sequence"/>
</dbReference>
<evidence type="ECO:0000313" key="4">
    <source>
        <dbReference type="Proteomes" id="UP000813462"/>
    </source>
</evidence>
<dbReference type="EMBL" id="JAEACU010000322">
    <property type="protein sequence ID" value="KAH7510824.1"/>
    <property type="molecule type" value="Genomic_DNA"/>
</dbReference>
<feature type="transmembrane region" description="Helical" evidence="1">
    <location>
        <begin position="590"/>
        <end position="617"/>
    </location>
</feature>
<protein>
    <recommendedName>
        <fullName evidence="2">PGG domain-containing protein</fullName>
    </recommendedName>
</protein>
<dbReference type="Pfam" id="PF13962">
    <property type="entry name" value="PGG"/>
    <property type="match status" value="1"/>
</dbReference>
<dbReference type="SUPFAM" id="SSF48403">
    <property type="entry name" value="Ankyrin repeat"/>
    <property type="match status" value="2"/>
</dbReference>
<feature type="transmembrane region" description="Helical" evidence="1">
    <location>
        <begin position="509"/>
        <end position="533"/>
    </location>
</feature>